<dbReference type="Proteomes" id="UP001321486">
    <property type="component" value="Chromosome"/>
</dbReference>
<protein>
    <recommendedName>
        <fullName evidence="3">Winged helix DNA-binding domain-containing protein</fullName>
    </recommendedName>
</protein>
<sequence>MTLARGCHVARDLWEEADLDHRFRLRIAAARAISRTAPVLSHAAAAYVWDLPWIGPWPDLVSATDPTRSSTRSGSLVRWHSSPLSVGEVVRYHGVAVTTPTRTSVDLALTLPFSSAVALVDGALQRGATDRARLGEALNRRCEARNAPSAGRALAFADARAESAGESMSRVSIAESRIDVPDLQKEFRDGEGLIGFVDFWWPRWGVVGEFDGDKKYLRPEFRGGRSTERVLLDEKRRADRIQALPQVRRLVRWGWREARDPALLSGRLGLPGRR</sequence>
<organism evidence="1 2">
    <name type="scientific">Frondihabitans sucicola</name>
    <dbReference type="NCBI Taxonomy" id="1268041"/>
    <lineage>
        <taxon>Bacteria</taxon>
        <taxon>Bacillati</taxon>
        <taxon>Actinomycetota</taxon>
        <taxon>Actinomycetes</taxon>
        <taxon>Micrococcales</taxon>
        <taxon>Microbacteriaceae</taxon>
        <taxon>Frondihabitans</taxon>
    </lineage>
</organism>
<dbReference type="EMBL" id="AP027732">
    <property type="protein sequence ID" value="BDZ49137.1"/>
    <property type="molecule type" value="Genomic_DNA"/>
</dbReference>
<keyword evidence="2" id="KW-1185">Reference proteome</keyword>
<proteinExistence type="predicted"/>
<accession>A0ABN6XVU0</accession>
<evidence type="ECO:0008006" key="3">
    <source>
        <dbReference type="Google" id="ProtNLM"/>
    </source>
</evidence>
<evidence type="ECO:0000313" key="1">
    <source>
        <dbReference type="EMBL" id="BDZ49137.1"/>
    </source>
</evidence>
<reference evidence="2" key="1">
    <citation type="journal article" date="2019" name="Int. J. Syst. Evol. Microbiol.">
        <title>The Global Catalogue of Microorganisms (GCM) 10K type strain sequencing project: providing services to taxonomists for standard genome sequencing and annotation.</title>
        <authorList>
            <consortium name="The Broad Institute Genomics Platform"/>
            <consortium name="The Broad Institute Genome Sequencing Center for Infectious Disease"/>
            <person name="Wu L."/>
            <person name="Ma J."/>
        </authorList>
    </citation>
    <scope>NUCLEOTIDE SEQUENCE [LARGE SCALE GENOMIC DNA]</scope>
    <source>
        <strain evidence="2">NBRC 108728</strain>
    </source>
</reference>
<name>A0ABN6XVU0_9MICO</name>
<evidence type="ECO:0000313" key="2">
    <source>
        <dbReference type="Proteomes" id="UP001321486"/>
    </source>
</evidence>
<gene>
    <name evidence="1" type="ORF">GCM10025867_13780</name>
</gene>